<dbReference type="PROSITE" id="PS00455">
    <property type="entry name" value="AMP_BINDING"/>
    <property type="match status" value="1"/>
</dbReference>
<dbReference type="GO" id="GO:0006631">
    <property type="term" value="P:fatty acid metabolic process"/>
    <property type="evidence" value="ECO:0007669"/>
    <property type="project" value="TreeGrafter"/>
</dbReference>
<sequence>MGMWETLVRPAPEAAGHYRAEGWWRETTFLDDLAAAARDAGDRPAVVAYEGKELARTLSYGELQVHVERFAAALAELGVGRGDVVALYLPNRWVLTPLYLACHRLGAVASPVIPVLDVRELAFVLEESGAKVCVTVDRFGDADYGARLRDAAPDSLAHRVVIGDAAATGAVDFDEFFVNTPWETRRPVDPADRLGPDDPCLLLYTSGTTGRMKGVAHTQNTLHAAVLAVSAPHGLTGDDVISIPNYTTHMAGLTYACYMPVLLGATCVFQDANRDMELFLDAIAEHRITWAYASPVYLVDMLAVQAESPRDTSSVVQIVSGSAPIQPQLIARMREVFDIPVRALWGMTENGAVTVTRPDDPEGWAGHSDGRSEPAMEIRVDAKPGDVGRLLVRGASQCLGYVGQKDVYLACLDDDGWFDTGDLARDDGRGGIRITGRRGDQINRASGQKISTLEVESVLTRHPGIKDVALIGYPDAAVPGAELVCAVVVPEGEPITLAAMREFLAGERMAEVLWPDRVQFVWDLPRNSLGKVLRQPLRERLENEYAARR</sequence>
<reference evidence="5 6" key="1">
    <citation type="submission" date="2019-10" db="EMBL/GenBank/DDBJ databases">
        <title>Streptomyces smaragdinus sp. nov. and Streptomyces fabii sp. nov., isolated from the gut of fungus growing-termite Macrotermes natalensis.</title>
        <authorList>
            <person name="Schwitalla J."/>
            <person name="Benndorf R."/>
            <person name="Martin K."/>
            <person name="De Beer W."/>
            <person name="Kaster A.-K."/>
            <person name="Vollmers J."/>
            <person name="Poulsen M."/>
            <person name="Beemelmanns C."/>
        </authorList>
    </citation>
    <scope>NUCLEOTIDE SEQUENCE [LARGE SCALE GENOMIC DNA]</scope>
    <source>
        <strain evidence="5 6">RB5</strain>
    </source>
</reference>
<keyword evidence="2 5" id="KW-0436">Ligase</keyword>
<dbReference type="GO" id="GO:0031956">
    <property type="term" value="F:medium-chain fatty acid-CoA ligase activity"/>
    <property type="evidence" value="ECO:0007669"/>
    <property type="project" value="TreeGrafter"/>
</dbReference>
<evidence type="ECO:0000259" key="3">
    <source>
        <dbReference type="Pfam" id="PF00501"/>
    </source>
</evidence>
<dbReference type="InterPro" id="IPR042099">
    <property type="entry name" value="ANL_N_sf"/>
</dbReference>
<dbReference type="SUPFAM" id="SSF56801">
    <property type="entry name" value="Acetyl-CoA synthetase-like"/>
    <property type="match status" value="1"/>
</dbReference>
<dbReference type="PANTHER" id="PTHR43201:SF5">
    <property type="entry name" value="MEDIUM-CHAIN ACYL-COA LIGASE ACSF2, MITOCHONDRIAL"/>
    <property type="match status" value="1"/>
</dbReference>
<dbReference type="Pfam" id="PF00501">
    <property type="entry name" value="AMP-binding"/>
    <property type="match status" value="1"/>
</dbReference>
<dbReference type="OrthoDB" id="9803968at2"/>
<evidence type="ECO:0000313" key="6">
    <source>
        <dbReference type="Proteomes" id="UP000466345"/>
    </source>
</evidence>
<evidence type="ECO:0000313" key="5">
    <source>
        <dbReference type="EMBL" id="MQY12351.1"/>
    </source>
</evidence>
<dbReference type="Proteomes" id="UP000466345">
    <property type="component" value="Unassembled WGS sequence"/>
</dbReference>
<protein>
    <submittedName>
        <fullName evidence="5">Medium-chain fatty-acid--CoA ligase</fullName>
        <ecNumber evidence="5">6.2.1.-</ecNumber>
    </submittedName>
</protein>
<dbReference type="Gene3D" id="3.40.50.12780">
    <property type="entry name" value="N-terminal domain of ligase-like"/>
    <property type="match status" value="1"/>
</dbReference>
<dbReference type="PANTHER" id="PTHR43201">
    <property type="entry name" value="ACYL-COA SYNTHETASE"/>
    <property type="match status" value="1"/>
</dbReference>
<proteinExistence type="inferred from homology"/>
<dbReference type="AlphaFoldDB" id="A0A7K0CFU8"/>
<dbReference type="InterPro" id="IPR025110">
    <property type="entry name" value="AMP-bd_C"/>
</dbReference>
<dbReference type="Pfam" id="PF13193">
    <property type="entry name" value="AMP-binding_C"/>
    <property type="match status" value="1"/>
</dbReference>
<name>A0A7K0CFU8_9ACTN</name>
<evidence type="ECO:0000256" key="1">
    <source>
        <dbReference type="ARBA" id="ARBA00006432"/>
    </source>
</evidence>
<dbReference type="Gene3D" id="3.30.300.30">
    <property type="match status" value="1"/>
</dbReference>
<comment type="caution">
    <text evidence="5">The sequence shown here is derived from an EMBL/GenBank/DDBJ whole genome shotgun (WGS) entry which is preliminary data.</text>
</comment>
<gene>
    <name evidence="5" type="primary">fadK</name>
    <name evidence="5" type="ORF">SRB5_24840</name>
</gene>
<dbReference type="InterPro" id="IPR020845">
    <property type="entry name" value="AMP-binding_CS"/>
</dbReference>
<accession>A0A7K0CFU8</accession>
<comment type="similarity">
    <text evidence="1">Belongs to the ATP-dependent AMP-binding enzyme family.</text>
</comment>
<dbReference type="InterPro" id="IPR000873">
    <property type="entry name" value="AMP-dep_synth/lig_dom"/>
</dbReference>
<feature type="domain" description="AMP-binding enzyme C-terminal" evidence="4">
    <location>
        <begin position="454"/>
        <end position="531"/>
    </location>
</feature>
<dbReference type="EC" id="6.2.1.-" evidence="5"/>
<evidence type="ECO:0000259" key="4">
    <source>
        <dbReference type="Pfam" id="PF13193"/>
    </source>
</evidence>
<feature type="domain" description="AMP-dependent synthetase/ligase" evidence="3">
    <location>
        <begin position="35"/>
        <end position="401"/>
    </location>
</feature>
<evidence type="ECO:0000256" key="2">
    <source>
        <dbReference type="ARBA" id="ARBA00022598"/>
    </source>
</evidence>
<dbReference type="EMBL" id="WEGJ01000006">
    <property type="protein sequence ID" value="MQY12351.1"/>
    <property type="molecule type" value="Genomic_DNA"/>
</dbReference>
<organism evidence="5 6">
    <name type="scientific">Streptomyces smaragdinus</name>
    <dbReference type="NCBI Taxonomy" id="2585196"/>
    <lineage>
        <taxon>Bacteria</taxon>
        <taxon>Bacillati</taxon>
        <taxon>Actinomycetota</taxon>
        <taxon>Actinomycetes</taxon>
        <taxon>Kitasatosporales</taxon>
        <taxon>Streptomycetaceae</taxon>
        <taxon>Streptomyces</taxon>
    </lineage>
</organism>
<dbReference type="InterPro" id="IPR045851">
    <property type="entry name" value="AMP-bd_C_sf"/>
</dbReference>
<keyword evidence="6" id="KW-1185">Reference proteome</keyword>